<evidence type="ECO:0000313" key="2">
    <source>
        <dbReference type="Proteomes" id="UP000819052"/>
    </source>
</evidence>
<dbReference type="RefSeq" id="WP_167077868.1">
    <property type="nucleotide sequence ID" value="NZ_VVIW01000010.1"/>
</dbReference>
<evidence type="ECO:0000313" key="1">
    <source>
        <dbReference type="EMBL" id="NHZ42132.1"/>
    </source>
</evidence>
<keyword evidence="2" id="KW-1185">Reference proteome</keyword>
<accession>A0ABX0M5H0</accession>
<gene>
    <name evidence="1" type="ORF">F1609_18435</name>
</gene>
<dbReference type="EMBL" id="VVIW01000010">
    <property type="protein sequence ID" value="NHZ42132.1"/>
    <property type="molecule type" value="Genomic_DNA"/>
</dbReference>
<dbReference type="Proteomes" id="UP000819052">
    <property type="component" value="Unassembled WGS sequence"/>
</dbReference>
<name>A0ABX0M5H0_9BURK</name>
<sequence>MSYENLDGISCPQDVVIDQAIMHSKLKVAELVDKYGFLFFDGIDDMSPVAVCVIRDHAGNYFRLNARECFQEVETCIYATNANDEFETYIGRRILEFVAATKFHVEDLVQIWPFMEGKGFE</sequence>
<organism evidence="1 2">
    <name type="scientific">Massilia aquatica</name>
    <dbReference type="NCBI Taxonomy" id="2609000"/>
    <lineage>
        <taxon>Bacteria</taxon>
        <taxon>Pseudomonadati</taxon>
        <taxon>Pseudomonadota</taxon>
        <taxon>Betaproteobacteria</taxon>
        <taxon>Burkholderiales</taxon>
        <taxon>Oxalobacteraceae</taxon>
        <taxon>Telluria group</taxon>
        <taxon>Massilia</taxon>
    </lineage>
</organism>
<proteinExistence type="predicted"/>
<protein>
    <submittedName>
        <fullName evidence="1">Uncharacterized protein</fullName>
    </submittedName>
</protein>
<reference evidence="1 2" key="1">
    <citation type="submission" date="2019-09" db="EMBL/GenBank/DDBJ databases">
        <title>Taxonomy of Antarctic Massilia spp.: description of Massilia rubra sp. nov., Massilia aquatica sp. nov., Massilia mucilaginosa sp. nov., Massilia frigida sp. nov. isolated from streams, lakes and regoliths.</title>
        <authorList>
            <person name="Holochova P."/>
            <person name="Sedlacek I."/>
            <person name="Kralova S."/>
            <person name="Maslanova I."/>
            <person name="Busse H.-J."/>
            <person name="Stankova E."/>
            <person name="Vrbovska V."/>
            <person name="Kovarovic V."/>
            <person name="Bartak M."/>
            <person name="Svec P."/>
            <person name="Pantucek R."/>
        </authorList>
    </citation>
    <scope>NUCLEOTIDE SEQUENCE [LARGE SCALE GENOMIC DNA]</scope>
    <source>
        <strain evidence="1 2">CCM 8693</strain>
    </source>
</reference>
<comment type="caution">
    <text evidence="1">The sequence shown here is derived from an EMBL/GenBank/DDBJ whole genome shotgun (WGS) entry which is preliminary data.</text>
</comment>